<comment type="caution">
    <text evidence="2">The sequence shown here is derived from an EMBL/GenBank/DDBJ whole genome shotgun (WGS) entry which is preliminary data.</text>
</comment>
<accession>A0ABU6LET6</accession>
<gene>
    <name evidence="2" type="ORF">VXS00_05380</name>
</gene>
<dbReference type="Proteomes" id="UP001339429">
    <property type="component" value="Unassembled WGS sequence"/>
</dbReference>
<dbReference type="EMBL" id="JAYXUD010000002">
    <property type="protein sequence ID" value="MEC6898074.1"/>
    <property type="molecule type" value="Genomic_DNA"/>
</dbReference>
<organism evidence="2 3">
    <name type="scientific">Photobacterium piscicola</name>
    <dbReference type="NCBI Taxonomy" id="1378299"/>
    <lineage>
        <taxon>Bacteria</taxon>
        <taxon>Pseudomonadati</taxon>
        <taxon>Pseudomonadota</taxon>
        <taxon>Gammaproteobacteria</taxon>
        <taxon>Vibrionales</taxon>
        <taxon>Vibrionaceae</taxon>
        <taxon>Photobacterium</taxon>
    </lineage>
</organism>
<name>A0ABU6LET6_9GAMM</name>
<keyword evidence="1" id="KW-0732">Signal</keyword>
<proteinExistence type="predicted"/>
<evidence type="ECO:0000313" key="2">
    <source>
        <dbReference type="EMBL" id="MEC6898074.1"/>
    </source>
</evidence>
<feature type="signal peptide" evidence="1">
    <location>
        <begin position="1"/>
        <end position="20"/>
    </location>
</feature>
<protein>
    <submittedName>
        <fullName evidence="2">Uncharacterized protein</fullName>
    </submittedName>
</protein>
<keyword evidence="3" id="KW-1185">Reference proteome</keyword>
<sequence>MTKHFSLSVLAILASFSVSAATLDVHGEIKINGKTIIDDKGNLIQDKSDLIYLDDYFNAKPNRVVTLNNINPNEHPDSTFTFRYDDKGREFKEEESRNSTVVWSMEWTDRQPMSNIIISYNKWINPNNPEDQYESTQTNKNEFTTSTRFPEVQIGITAARADIYTRTLLTSTDANDTIGTIEHVSEYQSLTVLEKNSYKSESNTIDDCIIVLQDASWMQNAQVRTYCKDYGLVQFGDFKL</sequence>
<evidence type="ECO:0000256" key="1">
    <source>
        <dbReference type="SAM" id="SignalP"/>
    </source>
</evidence>
<feature type="chain" id="PRO_5046394262" evidence="1">
    <location>
        <begin position="21"/>
        <end position="240"/>
    </location>
</feature>
<evidence type="ECO:0000313" key="3">
    <source>
        <dbReference type="Proteomes" id="UP001339429"/>
    </source>
</evidence>
<dbReference type="RefSeq" id="WP_327779452.1">
    <property type="nucleotide sequence ID" value="NZ_JAYXUD010000002.1"/>
</dbReference>
<reference evidence="2 3" key="1">
    <citation type="submission" date="2024-01" db="EMBL/GenBank/DDBJ databases">
        <title>Active colonisers of the gastrointestinal tract of Atlantic salmon farmed in a warm water region.</title>
        <authorList>
            <person name="Bowman J.P."/>
        </authorList>
    </citation>
    <scope>NUCLEOTIDE SEQUENCE [LARGE SCALE GENOMIC DNA]</scope>
    <source>
        <strain evidence="2 3">S4MW1</strain>
    </source>
</reference>